<dbReference type="AlphaFoldDB" id="A0A7M3DWF7"/>
<protein>
    <submittedName>
        <fullName evidence="1">DUF2971 domain-containing protein</fullName>
    </submittedName>
</protein>
<dbReference type="Proteomes" id="UP000292974">
    <property type="component" value="Unassembled WGS sequence"/>
</dbReference>
<sequence>MRTKVWIPRRVCETGLREVTMYYKFVGGDQEALQGVFDKAVVGGSLKFNSAVAFNDPYEFKFVSRVPTRPEFDAWHAKYDSGRSATELSHAWEAFSGPAAHWNTTVVPRMNLLESFYVLCLAKRWDSHLMWAHYTSAHQGFAIRYRPEIVDALRSLDGFESDADVAYSDAVPELRWFNSHPAEARSILFTKSREWHYEKEYRVILHGDARQAALSRSVSSTFIDGVIFGTRAPTALIAAALALQSTRPDFRVEQVTSTADGYAMAITRLSPNAWPMSVIL</sequence>
<dbReference type="Pfam" id="PF11185">
    <property type="entry name" value="DUF2971"/>
    <property type="match status" value="1"/>
</dbReference>
<proteinExistence type="predicted"/>
<accession>A0A7M3DWF7</accession>
<dbReference type="InterPro" id="IPR021352">
    <property type="entry name" value="DUF2971"/>
</dbReference>
<reference evidence="1 2" key="1">
    <citation type="submission" date="2019-02" db="EMBL/GenBank/DDBJ databases">
        <title>The genomic architecture of introgression among sibling species of bacteria.</title>
        <authorList>
            <person name="Cavassim M.I.A."/>
            <person name="Moeskjaer S."/>
            <person name="Moslemi C."/>
            <person name="Fields B."/>
            <person name="Bachmann A."/>
            <person name="Vilhjalmsson B."/>
            <person name="Schierup M.H."/>
            <person name="Young J.P.W."/>
            <person name="Andersen S.U."/>
        </authorList>
    </citation>
    <scope>NUCLEOTIDE SEQUENCE [LARGE SCALE GENOMIC DNA]</scope>
    <source>
        <strain evidence="1 2">SM135B</strain>
    </source>
</reference>
<comment type="caution">
    <text evidence="1">The sequence shown here is derived from an EMBL/GenBank/DDBJ whole genome shotgun (WGS) entry which is preliminary data.</text>
</comment>
<evidence type="ECO:0000313" key="1">
    <source>
        <dbReference type="EMBL" id="TAY52952.1"/>
    </source>
</evidence>
<gene>
    <name evidence="1" type="ORF">ELH90_15610</name>
</gene>
<name>A0A7M3DWF7_RHILE</name>
<dbReference type="EMBL" id="SIOP01000001">
    <property type="protein sequence ID" value="TAY52952.1"/>
    <property type="molecule type" value="Genomic_DNA"/>
</dbReference>
<organism evidence="1 2">
    <name type="scientific">Rhizobium leguminosarum</name>
    <dbReference type="NCBI Taxonomy" id="384"/>
    <lineage>
        <taxon>Bacteria</taxon>
        <taxon>Pseudomonadati</taxon>
        <taxon>Pseudomonadota</taxon>
        <taxon>Alphaproteobacteria</taxon>
        <taxon>Hyphomicrobiales</taxon>
        <taxon>Rhizobiaceae</taxon>
        <taxon>Rhizobium/Agrobacterium group</taxon>
        <taxon>Rhizobium</taxon>
    </lineage>
</organism>
<evidence type="ECO:0000313" key="2">
    <source>
        <dbReference type="Proteomes" id="UP000292974"/>
    </source>
</evidence>